<comment type="caution">
    <text evidence="2">The sequence shown here is derived from an EMBL/GenBank/DDBJ whole genome shotgun (WGS) entry which is preliminary data.</text>
</comment>
<name>W7YHD5_9BACL</name>
<dbReference type="AlphaFoldDB" id="W7YHD5"/>
<keyword evidence="1" id="KW-0812">Transmembrane</keyword>
<protein>
    <submittedName>
        <fullName evidence="2">Uncharacterized protein</fullName>
    </submittedName>
</protein>
<dbReference type="Proteomes" id="UP000019364">
    <property type="component" value="Unassembled WGS sequence"/>
</dbReference>
<dbReference type="EMBL" id="BAVZ01000004">
    <property type="protein sequence ID" value="GAF07867.1"/>
    <property type="molecule type" value="Genomic_DNA"/>
</dbReference>
<evidence type="ECO:0000313" key="3">
    <source>
        <dbReference type="Proteomes" id="UP000019364"/>
    </source>
</evidence>
<sequence length="104" mass="12089">MIRVIMGWIFIFVAIFVFVLRYVIAAMIMSGAQGWNSVIYDDILSYTGKPLFISTIVFLIIGIILVCKEWIYNQFIDINHKWNEYESEANLNSDLSEESKTKPE</sequence>
<gene>
    <name evidence="2" type="ORF">JCM16418_1899</name>
</gene>
<dbReference type="STRING" id="1236976.JCM16418_1899"/>
<evidence type="ECO:0000256" key="1">
    <source>
        <dbReference type="SAM" id="Phobius"/>
    </source>
</evidence>
<dbReference type="OrthoDB" id="2645700at2"/>
<feature type="transmembrane region" description="Helical" evidence="1">
    <location>
        <begin position="51"/>
        <end position="71"/>
    </location>
</feature>
<organism evidence="2 3">
    <name type="scientific">Paenibacillus pini JCM 16418</name>
    <dbReference type="NCBI Taxonomy" id="1236976"/>
    <lineage>
        <taxon>Bacteria</taxon>
        <taxon>Bacillati</taxon>
        <taxon>Bacillota</taxon>
        <taxon>Bacilli</taxon>
        <taxon>Bacillales</taxon>
        <taxon>Paenibacillaceae</taxon>
        <taxon>Paenibacillus</taxon>
    </lineage>
</organism>
<accession>W7YHD5</accession>
<keyword evidence="1" id="KW-1133">Transmembrane helix</keyword>
<feature type="transmembrane region" description="Helical" evidence="1">
    <location>
        <begin position="7"/>
        <end position="31"/>
    </location>
</feature>
<keyword evidence="1" id="KW-0472">Membrane</keyword>
<reference evidence="2 3" key="1">
    <citation type="journal article" date="2014" name="Genome Announc.">
        <title>Draft Genome Sequence of Paenibacillus pini JCM 16418T, Isolated from the Rhizosphere of Pine Tree.</title>
        <authorList>
            <person name="Yuki M."/>
            <person name="Oshima K."/>
            <person name="Suda W."/>
            <person name="Oshida Y."/>
            <person name="Kitamura K."/>
            <person name="Iida Y."/>
            <person name="Hattori M."/>
            <person name="Ohkuma M."/>
        </authorList>
    </citation>
    <scope>NUCLEOTIDE SEQUENCE [LARGE SCALE GENOMIC DNA]</scope>
    <source>
        <strain evidence="2 3">JCM 16418</strain>
    </source>
</reference>
<dbReference type="RefSeq" id="WP_052020139.1">
    <property type="nucleotide sequence ID" value="NZ_BAVZ01000004.1"/>
</dbReference>
<keyword evidence="3" id="KW-1185">Reference proteome</keyword>
<evidence type="ECO:0000313" key="2">
    <source>
        <dbReference type="EMBL" id="GAF07867.1"/>
    </source>
</evidence>
<proteinExistence type="predicted"/>